<comment type="caution">
    <text evidence="1">The sequence shown here is derived from an EMBL/GenBank/DDBJ whole genome shotgun (WGS) entry which is preliminary data.</text>
</comment>
<dbReference type="EMBL" id="JAZHXI010000023">
    <property type="protein sequence ID" value="KAL2060222.1"/>
    <property type="molecule type" value="Genomic_DNA"/>
</dbReference>
<evidence type="ECO:0000313" key="1">
    <source>
        <dbReference type="EMBL" id="KAL2060222.1"/>
    </source>
</evidence>
<keyword evidence="2" id="KW-1185">Reference proteome</keyword>
<evidence type="ECO:0008006" key="3">
    <source>
        <dbReference type="Google" id="ProtNLM"/>
    </source>
</evidence>
<sequence>MVYFPDSYCVSQVRSVRVLYQDSSCVVVLSPKTSAKYINFHCKYKSCEPSTNDGTCRGISKIRVSQRNPIIARNPSYPARQLASHPRKSNQ</sequence>
<dbReference type="Proteomes" id="UP001595075">
    <property type="component" value="Unassembled WGS sequence"/>
</dbReference>
<proteinExistence type="predicted"/>
<accession>A0ABR4BRB8</accession>
<gene>
    <name evidence="1" type="ORF">VTL71DRAFT_9617</name>
</gene>
<evidence type="ECO:0000313" key="2">
    <source>
        <dbReference type="Proteomes" id="UP001595075"/>
    </source>
</evidence>
<name>A0ABR4BRB8_9HELO</name>
<organism evidence="1 2">
    <name type="scientific">Oculimacula yallundae</name>
    <dbReference type="NCBI Taxonomy" id="86028"/>
    <lineage>
        <taxon>Eukaryota</taxon>
        <taxon>Fungi</taxon>
        <taxon>Dikarya</taxon>
        <taxon>Ascomycota</taxon>
        <taxon>Pezizomycotina</taxon>
        <taxon>Leotiomycetes</taxon>
        <taxon>Helotiales</taxon>
        <taxon>Ploettnerulaceae</taxon>
        <taxon>Oculimacula</taxon>
    </lineage>
</organism>
<reference evidence="1 2" key="1">
    <citation type="journal article" date="2024" name="Commun. Biol.">
        <title>Comparative genomic analysis of thermophilic fungi reveals convergent evolutionary adaptations and gene losses.</title>
        <authorList>
            <person name="Steindorff A.S."/>
            <person name="Aguilar-Pontes M.V."/>
            <person name="Robinson A.J."/>
            <person name="Andreopoulos B."/>
            <person name="LaButti K."/>
            <person name="Kuo A."/>
            <person name="Mondo S."/>
            <person name="Riley R."/>
            <person name="Otillar R."/>
            <person name="Haridas S."/>
            <person name="Lipzen A."/>
            <person name="Grimwood J."/>
            <person name="Schmutz J."/>
            <person name="Clum A."/>
            <person name="Reid I.D."/>
            <person name="Moisan M.C."/>
            <person name="Butler G."/>
            <person name="Nguyen T.T.M."/>
            <person name="Dewar K."/>
            <person name="Conant G."/>
            <person name="Drula E."/>
            <person name="Henrissat B."/>
            <person name="Hansel C."/>
            <person name="Singer S."/>
            <person name="Hutchinson M.I."/>
            <person name="de Vries R.P."/>
            <person name="Natvig D.O."/>
            <person name="Powell A.J."/>
            <person name="Tsang A."/>
            <person name="Grigoriev I.V."/>
        </authorList>
    </citation>
    <scope>NUCLEOTIDE SEQUENCE [LARGE SCALE GENOMIC DNA]</scope>
    <source>
        <strain evidence="1 2">CBS 494.80</strain>
    </source>
</reference>
<protein>
    <recommendedName>
        <fullName evidence="3">ZP domain-containing protein</fullName>
    </recommendedName>
</protein>